<dbReference type="CDD" id="cd03429">
    <property type="entry name" value="NUDIX_NADH_pyrophosphatase_Nudt13"/>
    <property type="match status" value="1"/>
</dbReference>
<dbReference type="Gene3D" id="3.90.79.20">
    <property type="match status" value="1"/>
</dbReference>
<dbReference type="InterPro" id="IPR050241">
    <property type="entry name" value="NAD-cap_RNA_hydrolase_NudC"/>
</dbReference>
<comment type="cofactor">
    <cofactor evidence="1">
        <name>Mg(2+)</name>
        <dbReference type="ChEBI" id="CHEBI:18420"/>
    </cofactor>
</comment>
<reference evidence="11 12" key="1">
    <citation type="submission" date="2023-06" db="EMBL/GenBank/DDBJ databases">
        <title>Rock-solubilizing bacteria, Microbacterium invictum, promotes re-establishment of vegetation in rocky wasteland by accelerating rock bio-weathering and reshaping soil bacterial community.</title>
        <authorList>
            <person name="Liu C."/>
        </authorList>
    </citation>
    <scope>NUCLEOTIDE SEQUENCE [LARGE SCALE GENOMIC DNA]</scope>
    <source>
        <strain evidence="11 12">X-18</strain>
    </source>
</reference>
<dbReference type="Pfam" id="PF00293">
    <property type="entry name" value="NUDIX"/>
    <property type="match status" value="1"/>
</dbReference>
<comment type="catalytic activity">
    <reaction evidence="9">
        <text>a 5'-end NAD(+)-phospho-ribonucleoside in mRNA + H2O = a 5'-end phospho-adenosine-phospho-ribonucleoside in mRNA + beta-nicotinamide D-ribonucleotide + 2 H(+)</text>
        <dbReference type="Rhea" id="RHEA:60876"/>
        <dbReference type="Rhea" id="RHEA-COMP:15698"/>
        <dbReference type="Rhea" id="RHEA-COMP:15719"/>
        <dbReference type="ChEBI" id="CHEBI:14649"/>
        <dbReference type="ChEBI" id="CHEBI:15377"/>
        <dbReference type="ChEBI" id="CHEBI:15378"/>
        <dbReference type="ChEBI" id="CHEBI:144029"/>
        <dbReference type="ChEBI" id="CHEBI:144051"/>
    </reaction>
    <physiologicalReaction direction="left-to-right" evidence="9">
        <dbReference type="Rhea" id="RHEA:60877"/>
    </physiologicalReaction>
</comment>
<evidence type="ECO:0000256" key="3">
    <source>
        <dbReference type="ARBA" id="ARBA00009595"/>
    </source>
</evidence>
<comment type="cofactor">
    <cofactor evidence="2">
        <name>Zn(2+)</name>
        <dbReference type="ChEBI" id="CHEBI:29105"/>
    </cofactor>
</comment>
<keyword evidence="6 11" id="KW-0378">Hydrolase</keyword>
<dbReference type="Proteomes" id="UP001324533">
    <property type="component" value="Chromosome"/>
</dbReference>
<dbReference type="Pfam" id="PF09297">
    <property type="entry name" value="Zn_ribbon_NUD"/>
    <property type="match status" value="1"/>
</dbReference>
<keyword evidence="5" id="KW-0479">Metal-binding</keyword>
<keyword evidence="8" id="KW-0520">NAD</keyword>
<dbReference type="GO" id="GO:0016787">
    <property type="term" value="F:hydrolase activity"/>
    <property type="evidence" value="ECO:0007669"/>
    <property type="project" value="UniProtKB-KW"/>
</dbReference>
<protein>
    <recommendedName>
        <fullName evidence="4">NAD(+) diphosphatase</fullName>
        <ecNumber evidence="4">3.6.1.22</ecNumber>
    </recommendedName>
</protein>
<evidence type="ECO:0000313" key="11">
    <source>
        <dbReference type="EMBL" id="WQB71819.1"/>
    </source>
</evidence>
<dbReference type="PANTHER" id="PTHR42904">
    <property type="entry name" value="NUDIX HYDROLASE, NUDC SUBFAMILY"/>
    <property type="match status" value="1"/>
</dbReference>
<accession>A0ABZ0VEE7</accession>
<dbReference type="InterPro" id="IPR015376">
    <property type="entry name" value="Znr_NADH_PPase"/>
</dbReference>
<name>A0ABZ0VEE7_9MICO</name>
<dbReference type="EC" id="3.6.1.22" evidence="4"/>
<organism evidence="11 12">
    <name type="scientific">Microbacterium invictum</name>
    <dbReference type="NCBI Taxonomy" id="515415"/>
    <lineage>
        <taxon>Bacteria</taxon>
        <taxon>Bacillati</taxon>
        <taxon>Actinomycetota</taxon>
        <taxon>Actinomycetes</taxon>
        <taxon>Micrococcales</taxon>
        <taxon>Microbacteriaceae</taxon>
        <taxon>Microbacterium</taxon>
    </lineage>
</organism>
<dbReference type="InterPro" id="IPR049734">
    <property type="entry name" value="NudC-like_C"/>
</dbReference>
<evidence type="ECO:0000256" key="2">
    <source>
        <dbReference type="ARBA" id="ARBA00001947"/>
    </source>
</evidence>
<dbReference type="InterPro" id="IPR020084">
    <property type="entry name" value="NUDIX_hydrolase_CS"/>
</dbReference>
<dbReference type="PROSITE" id="PS00893">
    <property type="entry name" value="NUDIX_BOX"/>
    <property type="match status" value="1"/>
</dbReference>
<feature type="domain" description="Nudix hydrolase" evidence="10">
    <location>
        <begin position="169"/>
        <end position="296"/>
    </location>
</feature>
<dbReference type="EMBL" id="CP139779">
    <property type="protein sequence ID" value="WQB71819.1"/>
    <property type="molecule type" value="Genomic_DNA"/>
</dbReference>
<sequence>MTSSDSARDLPRPAVAGPMTRWDRAASDRSVDGVIAAALSDPQTRVLAVAGDRVSVRGGGLSWSPPDRWTGSRAVEVAHWAFLGRDEGDAAIILAVVDPDAVLDHETTPSLRMVSADLNDAEGAVAVTAVSLARWLADAPFCPACGTRTEVRDAGWSRRCPFCGREHFPRTDPAVIVAITHRDDPDRLLLGSNAAWPDGRYSCFAGFVEAGESLEGAVRRELREEAGVEVGAVRYRSSQAWPYPRSLMLGFTAEAVDAGTARPDGEEIVSVRWFHRREIGEALAGRGELLLPGPASIAHRLISDWHAAGSA</sequence>
<dbReference type="PROSITE" id="PS51462">
    <property type="entry name" value="NUDIX"/>
    <property type="match status" value="1"/>
</dbReference>
<evidence type="ECO:0000256" key="6">
    <source>
        <dbReference type="ARBA" id="ARBA00022801"/>
    </source>
</evidence>
<dbReference type="PANTHER" id="PTHR42904:SF6">
    <property type="entry name" value="NAD-CAPPED RNA HYDROLASE NUDT12"/>
    <property type="match status" value="1"/>
</dbReference>
<evidence type="ECO:0000256" key="9">
    <source>
        <dbReference type="ARBA" id="ARBA00023679"/>
    </source>
</evidence>
<proteinExistence type="inferred from homology"/>
<keyword evidence="7" id="KW-0460">Magnesium</keyword>
<dbReference type="RefSeq" id="WP_322411931.1">
    <property type="nucleotide sequence ID" value="NZ_CP139779.1"/>
</dbReference>
<dbReference type="Gene3D" id="3.90.79.10">
    <property type="entry name" value="Nucleoside Triphosphate Pyrophosphohydrolase"/>
    <property type="match status" value="1"/>
</dbReference>
<dbReference type="NCBIfam" id="NF001299">
    <property type="entry name" value="PRK00241.1"/>
    <property type="match status" value="1"/>
</dbReference>
<dbReference type="InterPro" id="IPR000086">
    <property type="entry name" value="NUDIX_hydrolase_dom"/>
</dbReference>
<comment type="similarity">
    <text evidence="3">Belongs to the Nudix hydrolase family. NudC subfamily.</text>
</comment>
<evidence type="ECO:0000256" key="5">
    <source>
        <dbReference type="ARBA" id="ARBA00022723"/>
    </source>
</evidence>
<keyword evidence="12" id="KW-1185">Reference proteome</keyword>
<evidence type="ECO:0000313" key="12">
    <source>
        <dbReference type="Proteomes" id="UP001324533"/>
    </source>
</evidence>
<dbReference type="InterPro" id="IPR015797">
    <property type="entry name" value="NUDIX_hydrolase-like_dom_sf"/>
</dbReference>
<gene>
    <name evidence="11" type="primary">nudC</name>
    <name evidence="11" type="ORF">T9R20_07680</name>
</gene>
<evidence type="ECO:0000256" key="7">
    <source>
        <dbReference type="ARBA" id="ARBA00022842"/>
    </source>
</evidence>
<evidence type="ECO:0000256" key="1">
    <source>
        <dbReference type="ARBA" id="ARBA00001946"/>
    </source>
</evidence>
<evidence type="ECO:0000256" key="8">
    <source>
        <dbReference type="ARBA" id="ARBA00023027"/>
    </source>
</evidence>
<dbReference type="SUPFAM" id="SSF55811">
    <property type="entry name" value="Nudix"/>
    <property type="match status" value="1"/>
</dbReference>
<evidence type="ECO:0000259" key="10">
    <source>
        <dbReference type="PROSITE" id="PS51462"/>
    </source>
</evidence>
<evidence type="ECO:0000256" key="4">
    <source>
        <dbReference type="ARBA" id="ARBA00012381"/>
    </source>
</evidence>